<gene>
    <name evidence="2" type="ORF">Syun_009075</name>
</gene>
<dbReference type="InterPro" id="IPR021099">
    <property type="entry name" value="PORR_domain"/>
</dbReference>
<dbReference type="AlphaFoldDB" id="A0AAP0KDS5"/>
<protein>
    <recommendedName>
        <fullName evidence="1">PORR domain-containing protein</fullName>
    </recommendedName>
</protein>
<accession>A0AAP0KDS5</accession>
<dbReference type="PANTHER" id="PTHR31476">
    <property type="entry name" value="PROTEIN WHAT'S THIS FACTOR 1 HOMOLOG, CHLOROPLASTIC"/>
    <property type="match status" value="1"/>
</dbReference>
<evidence type="ECO:0000313" key="3">
    <source>
        <dbReference type="Proteomes" id="UP001420932"/>
    </source>
</evidence>
<dbReference type="PANTHER" id="PTHR31476:SF15">
    <property type="entry name" value="ASSOCIATED SALT-INDUCIBLE PROTEIN, PUTATIVE-RELATED"/>
    <property type="match status" value="1"/>
</dbReference>
<dbReference type="Pfam" id="PF11955">
    <property type="entry name" value="PORR"/>
    <property type="match status" value="1"/>
</dbReference>
<feature type="domain" description="PORR" evidence="1">
    <location>
        <begin position="8"/>
        <end position="150"/>
    </location>
</feature>
<proteinExistence type="predicted"/>
<dbReference type="GO" id="GO:0003723">
    <property type="term" value="F:RNA binding"/>
    <property type="evidence" value="ECO:0007669"/>
    <property type="project" value="InterPro"/>
</dbReference>
<comment type="caution">
    <text evidence="2">The sequence shown here is derived from an EMBL/GenBank/DDBJ whole genome shotgun (WGS) entry which is preliminary data.</text>
</comment>
<dbReference type="EMBL" id="JBBNAF010000004">
    <property type="protein sequence ID" value="KAK9150766.1"/>
    <property type="molecule type" value="Genomic_DNA"/>
</dbReference>
<reference evidence="2 3" key="1">
    <citation type="submission" date="2024-01" db="EMBL/GenBank/DDBJ databases">
        <title>Genome assemblies of Stephania.</title>
        <authorList>
            <person name="Yang L."/>
        </authorList>
    </citation>
    <scope>NUCLEOTIDE SEQUENCE [LARGE SCALE GENOMIC DNA]</scope>
    <source>
        <strain evidence="2">YNDBR</strain>
        <tissue evidence="2">Leaf</tissue>
    </source>
</reference>
<sequence length="240" mass="28464">MSENESSEIDDELAIRFDFKHEFSREMRLCKDFRRRVKELYRLAYVGSYESFGGGSEGKKLSWCGIKVLEKRAAMIVHEFLSWTVAKMVEMEWISLFRKWFGIDLNIWDLFLDHLGIFYLSTKGNRHMIFLLEAYERGCLIEPNPVYAVKWSARLSSWQKNTRNEVFICRNRMSDVSNSRRNVPANQRTPRQHRKPFITFQWPLICLDIRVRTNSQFFGRLLHDSPSHVGATWRSSIRPA</sequence>
<name>A0AAP0KDS5_9MAGN</name>
<evidence type="ECO:0000259" key="1">
    <source>
        <dbReference type="Pfam" id="PF11955"/>
    </source>
</evidence>
<dbReference type="InterPro" id="IPR045040">
    <property type="entry name" value="PORR_fam"/>
</dbReference>
<keyword evidence="3" id="KW-1185">Reference proteome</keyword>
<organism evidence="2 3">
    <name type="scientific">Stephania yunnanensis</name>
    <dbReference type="NCBI Taxonomy" id="152371"/>
    <lineage>
        <taxon>Eukaryota</taxon>
        <taxon>Viridiplantae</taxon>
        <taxon>Streptophyta</taxon>
        <taxon>Embryophyta</taxon>
        <taxon>Tracheophyta</taxon>
        <taxon>Spermatophyta</taxon>
        <taxon>Magnoliopsida</taxon>
        <taxon>Ranunculales</taxon>
        <taxon>Menispermaceae</taxon>
        <taxon>Menispermoideae</taxon>
        <taxon>Cissampelideae</taxon>
        <taxon>Stephania</taxon>
    </lineage>
</organism>
<evidence type="ECO:0000313" key="2">
    <source>
        <dbReference type="EMBL" id="KAK9150766.1"/>
    </source>
</evidence>
<dbReference type="Proteomes" id="UP001420932">
    <property type="component" value="Unassembled WGS sequence"/>
</dbReference>